<dbReference type="Pfam" id="PF05653">
    <property type="entry name" value="Mg_trans_NIPA"/>
    <property type="match status" value="2"/>
</dbReference>
<evidence type="ECO:0000256" key="5">
    <source>
        <dbReference type="SAM" id="Phobius"/>
    </source>
</evidence>
<dbReference type="SUPFAM" id="SSF103481">
    <property type="entry name" value="Multidrug resistance efflux transporter EmrE"/>
    <property type="match status" value="1"/>
</dbReference>
<evidence type="ECO:0000256" key="4">
    <source>
        <dbReference type="ARBA" id="ARBA00023136"/>
    </source>
</evidence>
<dbReference type="RefSeq" id="XP_025362669.1">
    <property type="nucleotide sequence ID" value="XM_025504406.1"/>
</dbReference>
<evidence type="ECO:0000313" key="7">
    <source>
        <dbReference type="Proteomes" id="UP000245884"/>
    </source>
</evidence>
<feature type="transmembrane region" description="Helical" evidence="5">
    <location>
        <begin position="142"/>
        <end position="162"/>
    </location>
</feature>
<evidence type="ECO:0000256" key="2">
    <source>
        <dbReference type="ARBA" id="ARBA00022692"/>
    </source>
</evidence>
<feature type="transmembrane region" description="Helical" evidence="5">
    <location>
        <begin position="48"/>
        <end position="69"/>
    </location>
</feature>
<dbReference type="InterPro" id="IPR037185">
    <property type="entry name" value="EmrE-like"/>
</dbReference>
<dbReference type="PANTHER" id="PTHR12570:SF86">
    <property type="entry name" value="ADR321CP"/>
    <property type="match status" value="1"/>
</dbReference>
<comment type="subcellular location">
    <subcellularLocation>
        <location evidence="1">Membrane</location>
        <topology evidence="1">Multi-pass membrane protein</topology>
    </subcellularLocation>
</comment>
<feature type="non-terminal residue" evidence="6">
    <location>
        <position position="355"/>
    </location>
</feature>
<organism evidence="6 7">
    <name type="scientific">Jaminaea rosea</name>
    <dbReference type="NCBI Taxonomy" id="1569628"/>
    <lineage>
        <taxon>Eukaryota</taxon>
        <taxon>Fungi</taxon>
        <taxon>Dikarya</taxon>
        <taxon>Basidiomycota</taxon>
        <taxon>Ustilaginomycotina</taxon>
        <taxon>Exobasidiomycetes</taxon>
        <taxon>Microstromatales</taxon>
        <taxon>Microstromatales incertae sedis</taxon>
        <taxon>Jaminaea</taxon>
    </lineage>
</organism>
<keyword evidence="4 5" id="KW-0472">Membrane</keyword>
<dbReference type="EMBL" id="KZ819666">
    <property type="protein sequence ID" value="PWN28057.1"/>
    <property type="molecule type" value="Genomic_DNA"/>
</dbReference>
<dbReference type="Proteomes" id="UP000245884">
    <property type="component" value="Unassembled WGS sequence"/>
</dbReference>
<feature type="transmembrane region" description="Helical" evidence="5">
    <location>
        <begin position="102"/>
        <end position="122"/>
    </location>
</feature>
<reference evidence="6 7" key="1">
    <citation type="journal article" date="2018" name="Mol. Biol. Evol.">
        <title>Broad Genomic Sampling Reveals a Smut Pathogenic Ancestry of the Fungal Clade Ustilaginomycotina.</title>
        <authorList>
            <person name="Kijpornyongpan T."/>
            <person name="Mondo S.J."/>
            <person name="Barry K."/>
            <person name="Sandor L."/>
            <person name="Lee J."/>
            <person name="Lipzen A."/>
            <person name="Pangilinan J."/>
            <person name="LaButti K."/>
            <person name="Hainaut M."/>
            <person name="Henrissat B."/>
            <person name="Grigoriev I.V."/>
            <person name="Spatafora J.W."/>
            <person name="Aime M.C."/>
        </authorList>
    </citation>
    <scope>NUCLEOTIDE SEQUENCE [LARGE SCALE GENOMIC DNA]</scope>
    <source>
        <strain evidence="6 7">MCA 5214</strain>
    </source>
</reference>
<evidence type="ECO:0008006" key="8">
    <source>
        <dbReference type="Google" id="ProtNLM"/>
    </source>
</evidence>
<feature type="transmembrane region" description="Helical" evidence="5">
    <location>
        <begin position="299"/>
        <end position="321"/>
    </location>
</feature>
<dbReference type="GeneID" id="37026229"/>
<dbReference type="GO" id="GO:0015095">
    <property type="term" value="F:magnesium ion transmembrane transporter activity"/>
    <property type="evidence" value="ECO:0007669"/>
    <property type="project" value="InterPro"/>
</dbReference>
<dbReference type="PANTHER" id="PTHR12570">
    <property type="match status" value="1"/>
</dbReference>
<feature type="transmembrane region" description="Helical" evidence="5">
    <location>
        <begin position="272"/>
        <end position="293"/>
    </location>
</feature>
<dbReference type="AlphaFoldDB" id="A0A316URZ7"/>
<feature type="transmembrane region" description="Helical" evidence="5">
    <location>
        <begin position="6"/>
        <end position="24"/>
    </location>
</feature>
<gene>
    <name evidence="6" type="ORF">BDZ90DRAFT_219637</name>
</gene>
<accession>A0A316URZ7</accession>
<proteinExistence type="predicted"/>
<dbReference type="GO" id="GO:0016020">
    <property type="term" value="C:membrane"/>
    <property type="evidence" value="ECO:0007669"/>
    <property type="project" value="UniProtKB-SubCell"/>
</dbReference>
<keyword evidence="2 5" id="KW-0812">Transmembrane</keyword>
<keyword evidence="7" id="KW-1185">Reference proteome</keyword>
<feature type="transmembrane region" description="Helical" evidence="5">
    <location>
        <begin position="75"/>
        <end position="95"/>
    </location>
</feature>
<keyword evidence="3 5" id="KW-1133">Transmembrane helix</keyword>
<evidence type="ECO:0000313" key="6">
    <source>
        <dbReference type="EMBL" id="PWN28057.1"/>
    </source>
</evidence>
<dbReference type="OrthoDB" id="2504919at2759"/>
<evidence type="ECO:0000256" key="3">
    <source>
        <dbReference type="ARBA" id="ARBA00022989"/>
    </source>
</evidence>
<protein>
    <recommendedName>
        <fullName evidence="8">DUF803-domain-containing protein</fullName>
    </recommendedName>
</protein>
<dbReference type="InterPro" id="IPR008521">
    <property type="entry name" value="Mg_trans_NIPA"/>
</dbReference>
<evidence type="ECO:0000256" key="1">
    <source>
        <dbReference type="ARBA" id="ARBA00004141"/>
    </source>
</evidence>
<name>A0A316URZ7_9BASI</name>
<sequence>MVSVPVAIGIGLIFSFVQSLGLTIQRKSHLIAARQPIEERRPEWRQPLWLFGFLVFLIANVGGTIFQIGALPIVMLAPLGAVSLLYNALLAKFLLQDVLGPMMIGGTALILVGAVLIGYFGAIQEAPHSLDELLNLFGRGPFVALVTMLFMTFTCVSLIAHLGEWQLHTSLLPPEERRARSSSKKKGHGKRSKLARRWLLLAVAFAALSGTLSGLCLLLAKSGVELLVLTFGEGKNQFNRFGSWALVGIMIFAAVAQLWYLNKALKMADPTFVCPLAFCFYNTSSIALGLVYFDQLAAISTPSLCLIILGIVVLLCGVFIVSMKPAAEDGEVPYDEVAADEAADTSADGPTMMQQ</sequence>
<feature type="transmembrane region" description="Helical" evidence="5">
    <location>
        <begin position="198"/>
        <end position="221"/>
    </location>
</feature>
<feature type="transmembrane region" description="Helical" evidence="5">
    <location>
        <begin position="241"/>
        <end position="260"/>
    </location>
</feature>